<feature type="transmembrane region" description="Helical" evidence="8">
    <location>
        <begin position="699"/>
        <end position="722"/>
    </location>
</feature>
<dbReference type="NCBIfam" id="TIGR00728">
    <property type="entry name" value="OPT_sfam"/>
    <property type="match status" value="1"/>
</dbReference>
<protein>
    <submittedName>
        <fullName evidence="9">Uncharacterized protein</fullName>
    </submittedName>
</protein>
<evidence type="ECO:0000256" key="1">
    <source>
        <dbReference type="ARBA" id="ARBA00004141"/>
    </source>
</evidence>
<dbReference type="STRING" id="321146.A0A139HS05"/>
<feature type="transmembrane region" description="Helical" evidence="8">
    <location>
        <begin position="674"/>
        <end position="692"/>
    </location>
</feature>
<evidence type="ECO:0000256" key="8">
    <source>
        <dbReference type="SAM" id="Phobius"/>
    </source>
</evidence>
<feature type="transmembrane region" description="Helical" evidence="8">
    <location>
        <begin position="87"/>
        <end position="103"/>
    </location>
</feature>
<keyword evidence="3" id="KW-0813">Transport</keyword>
<feature type="transmembrane region" description="Helical" evidence="8">
    <location>
        <begin position="522"/>
        <end position="543"/>
    </location>
</feature>
<dbReference type="AlphaFoldDB" id="A0A139HS05"/>
<dbReference type="InterPro" id="IPR004813">
    <property type="entry name" value="OPT"/>
</dbReference>
<comment type="subcellular location">
    <subcellularLocation>
        <location evidence="1">Membrane</location>
        <topology evidence="1">Multi-pass membrane protein</topology>
    </subcellularLocation>
</comment>
<feature type="transmembrane region" description="Helical" evidence="8">
    <location>
        <begin position="307"/>
        <end position="327"/>
    </location>
</feature>
<dbReference type="OrthoDB" id="627262at2759"/>
<keyword evidence="5 8" id="KW-1133">Transmembrane helix</keyword>
<dbReference type="GO" id="GO:0035673">
    <property type="term" value="F:oligopeptide transmembrane transporter activity"/>
    <property type="evidence" value="ECO:0007669"/>
    <property type="project" value="InterPro"/>
</dbReference>
<feature type="transmembrane region" description="Helical" evidence="8">
    <location>
        <begin position="615"/>
        <end position="633"/>
    </location>
</feature>
<dbReference type="Proteomes" id="UP000070133">
    <property type="component" value="Unassembled WGS sequence"/>
</dbReference>
<accession>A0A139HS05</accession>
<feature type="transmembrane region" description="Helical" evidence="8">
    <location>
        <begin position="59"/>
        <end position="81"/>
    </location>
</feature>
<proteinExistence type="inferred from homology"/>
<evidence type="ECO:0000256" key="2">
    <source>
        <dbReference type="ARBA" id="ARBA00008807"/>
    </source>
</evidence>
<comment type="caution">
    <text evidence="9">The sequence shown here is derived from an EMBL/GenBank/DDBJ whole genome shotgun (WGS) entry which is preliminary data.</text>
</comment>
<feature type="transmembrane region" description="Helical" evidence="8">
    <location>
        <begin position="645"/>
        <end position="662"/>
    </location>
</feature>
<evidence type="ECO:0000256" key="7">
    <source>
        <dbReference type="SAM" id="MobiDB-lite"/>
    </source>
</evidence>
<dbReference type="Pfam" id="PF03169">
    <property type="entry name" value="OPT"/>
    <property type="match status" value="1"/>
</dbReference>
<evidence type="ECO:0000256" key="5">
    <source>
        <dbReference type="ARBA" id="ARBA00022989"/>
    </source>
</evidence>
<evidence type="ECO:0000256" key="3">
    <source>
        <dbReference type="ARBA" id="ARBA00022448"/>
    </source>
</evidence>
<feature type="region of interest" description="Disordered" evidence="7">
    <location>
        <begin position="1"/>
        <end position="50"/>
    </location>
</feature>
<keyword evidence="4 8" id="KW-0812">Transmembrane</keyword>
<keyword evidence="6 8" id="KW-0472">Membrane</keyword>
<sequence>MAPDRGWPLDETTQADSMLENDEDQQELHHETSRSIAQEPIGQEPDPDFLEKMSEQPQFTIRALLVGTVIGILIAFSNTYFGLQTGWISGMAMPSALIGFAYFKGLRTLSRSLGGAFERMGFGEGFSEVENVLVQTVAGSVGTMPLGCGFVGVVPALEFLLKPSETPQEEQFVLTVPDPPKEMTGIRLPLEKLILWALGLCFFGVVFAVPLRKEVIIREKLKFPSGTATALMIGVLHGGEKTGAEGDIEQHAIRRRKRSKRPSSGSDEESAALMGNTASTAGYQDEDGEPLRRHDSTKLKKDWIKQIRLLTTSFGISGAYTFISYFIPQLHSIPFLGLHMSRTWVWNLNPSPAYVGQGIIMGPATTIHMLLGAVLGWAVLSPLAKYKGWASGPVDDWNSGSKGWIVWVSLAIMLADAIVSLGWLVLRPTIWYSRTYGPDLIKGLREKGLQRYLRDLAYPATRGYSPVNLEDDPVKINSREPHEEQEYDAPPEHQIGIKTTLIGLVSTLALCIFATQYTFAGIISVGLTILALLLALILSIMAVRALGETDLNPVSGISKLTQLVFAAVVPAGSKNAVTINLIAGGISEAGALQAGDLLQDLKCGHLLGASPKAQFWGQLIGSGIGAIVSACVYRLYTNVYQIPDGLFQVPTGFVWVFTARLVTGQGLPPKTAEFAAAAAAIWTVLTALRINGQSKKAKWVPYIPGGIAVAVGMYNTPSFTLARTVGGLMAWYWTVWKKREETPMIVLASGLILGEGLMSIVNLGLASGKVPHL</sequence>
<comment type="similarity">
    <text evidence="2">Belongs to the oligopeptide OPT transporter family.</text>
</comment>
<organism evidence="9 10">
    <name type="scientific">Pseudocercospora eumusae</name>
    <dbReference type="NCBI Taxonomy" id="321146"/>
    <lineage>
        <taxon>Eukaryota</taxon>
        <taxon>Fungi</taxon>
        <taxon>Dikarya</taxon>
        <taxon>Ascomycota</taxon>
        <taxon>Pezizomycotina</taxon>
        <taxon>Dothideomycetes</taxon>
        <taxon>Dothideomycetidae</taxon>
        <taxon>Mycosphaerellales</taxon>
        <taxon>Mycosphaerellaceae</taxon>
        <taxon>Pseudocercospora</taxon>
    </lineage>
</organism>
<evidence type="ECO:0000256" key="4">
    <source>
        <dbReference type="ARBA" id="ARBA00022692"/>
    </source>
</evidence>
<evidence type="ECO:0000313" key="10">
    <source>
        <dbReference type="Proteomes" id="UP000070133"/>
    </source>
</evidence>
<keyword evidence="10" id="KW-1185">Reference proteome</keyword>
<dbReference type="PANTHER" id="PTHR31645">
    <property type="entry name" value="OLIGOPEPTIDE TRANSPORTER YGL114W-RELATED"/>
    <property type="match status" value="1"/>
</dbReference>
<name>A0A139HS05_9PEZI</name>
<dbReference type="EMBL" id="LFZN01000014">
    <property type="protein sequence ID" value="KXT05216.1"/>
    <property type="molecule type" value="Genomic_DNA"/>
</dbReference>
<feature type="transmembrane region" description="Helical" evidence="8">
    <location>
        <begin position="495"/>
        <end position="515"/>
    </location>
</feature>
<evidence type="ECO:0000256" key="6">
    <source>
        <dbReference type="ARBA" id="ARBA00023136"/>
    </source>
</evidence>
<dbReference type="InterPro" id="IPR045035">
    <property type="entry name" value="YSL-like"/>
</dbReference>
<dbReference type="PANTHER" id="PTHR31645:SF0">
    <property type="entry name" value="OLIGOPEPTIDE TRANSPORTER YGL114W-RELATED"/>
    <property type="match status" value="1"/>
</dbReference>
<feature type="region of interest" description="Disordered" evidence="7">
    <location>
        <begin position="246"/>
        <end position="295"/>
    </location>
</feature>
<feature type="transmembrane region" description="Helical" evidence="8">
    <location>
        <begin position="193"/>
        <end position="211"/>
    </location>
</feature>
<feature type="transmembrane region" description="Helical" evidence="8">
    <location>
        <begin position="404"/>
        <end position="426"/>
    </location>
</feature>
<gene>
    <name evidence="9" type="ORF">AC578_8350</name>
</gene>
<evidence type="ECO:0000313" key="9">
    <source>
        <dbReference type="EMBL" id="KXT05216.1"/>
    </source>
</evidence>
<dbReference type="GO" id="GO:0000329">
    <property type="term" value="C:fungal-type vacuole membrane"/>
    <property type="evidence" value="ECO:0007669"/>
    <property type="project" value="TreeGrafter"/>
</dbReference>
<reference evidence="9 10" key="1">
    <citation type="submission" date="2015-07" db="EMBL/GenBank/DDBJ databases">
        <title>Comparative genomics of the Sigatoka disease complex on banana suggests a link between parallel evolutionary changes in Pseudocercospora fijiensis and Pseudocercospora eumusae and increased virulence on the banana host.</title>
        <authorList>
            <person name="Chang T.-C."/>
            <person name="Salvucci A."/>
            <person name="Crous P.W."/>
            <person name="Stergiopoulos I."/>
        </authorList>
    </citation>
    <scope>NUCLEOTIDE SEQUENCE [LARGE SCALE GENOMIC DNA]</scope>
    <source>
        <strain evidence="9 10">CBS 114824</strain>
    </source>
</reference>
<feature type="transmembrane region" description="Helical" evidence="8">
    <location>
        <begin position="359"/>
        <end position="383"/>
    </location>
</feature>
<feature type="transmembrane region" description="Helical" evidence="8">
    <location>
        <begin position="742"/>
        <end position="765"/>
    </location>
</feature>